<dbReference type="Pfam" id="PF00139">
    <property type="entry name" value="Lectin_legB"/>
    <property type="match status" value="1"/>
</dbReference>
<organism evidence="5 6">
    <name type="scientific">Ficus carica</name>
    <name type="common">Common fig</name>
    <dbReference type="NCBI Taxonomy" id="3494"/>
    <lineage>
        <taxon>Eukaryota</taxon>
        <taxon>Viridiplantae</taxon>
        <taxon>Streptophyta</taxon>
        <taxon>Embryophyta</taxon>
        <taxon>Tracheophyta</taxon>
        <taxon>Spermatophyta</taxon>
        <taxon>Magnoliopsida</taxon>
        <taxon>eudicotyledons</taxon>
        <taxon>Gunneridae</taxon>
        <taxon>Pentapetalae</taxon>
        <taxon>rosids</taxon>
        <taxon>fabids</taxon>
        <taxon>Rosales</taxon>
        <taxon>Moraceae</taxon>
        <taxon>Ficeae</taxon>
        <taxon>Ficus</taxon>
    </lineage>
</organism>
<keyword evidence="6" id="KW-1185">Reference proteome</keyword>
<comment type="similarity">
    <text evidence="1">Belongs to the leguminous lectin family.</text>
</comment>
<feature type="domain" description="Legume lectin" evidence="4">
    <location>
        <begin position="29"/>
        <end position="80"/>
    </location>
</feature>
<proteinExistence type="inferred from homology"/>
<accession>A0AA88DUN8</accession>
<name>A0AA88DUN8_FICCA</name>
<evidence type="ECO:0000256" key="2">
    <source>
        <dbReference type="ARBA" id="ARBA00022734"/>
    </source>
</evidence>
<feature type="transmembrane region" description="Helical" evidence="3">
    <location>
        <begin position="6"/>
        <end position="25"/>
    </location>
</feature>
<dbReference type="EMBL" id="BTGU01000124">
    <property type="protein sequence ID" value="GMN62172.1"/>
    <property type="molecule type" value="Genomic_DNA"/>
</dbReference>
<reference evidence="5" key="1">
    <citation type="submission" date="2023-07" db="EMBL/GenBank/DDBJ databases">
        <title>draft genome sequence of fig (Ficus carica).</title>
        <authorList>
            <person name="Takahashi T."/>
            <person name="Nishimura K."/>
        </authorList>
    </citation>
    <scope>NUCLEOTIDE SEQUENCE</scope>
</reference>
<evidence type="ECO:0000256" key="1">
    <source>
        <dbReference type="ARBA" id="ARBA00007606"/>
    </source>
</evidence>
<evidence type="ECO:0000259" key="4">
    <source>
        <dbReference type="Pfam" id="PF00139"/>
    </source>
</evidence>
<keyword evidence="3" id="KW-0812">Transmembrane</keyword>
<comment type="caution">
    <text evidence="5">The sequence shown here is derived from an EMBL/GenBank/DDBJ whole genome shotgun (WGS) entry which is preliminary data.</text>
</comment>
<evidence type="ECO:0000313" key="5">
    <source>
        <dbReference type="EMBL" id="GMN62172.1"/>
    </source>
</evidence>
<keyword evidence="2" id="KW-0430">Lectin</keyword>
<protein>
    <recommendedName>
        <fullName evidence="4">Legume lectin domain-containing protein</fullName>
    </recommendedName>
</protein>
<dbReference type="InterPro" id="IPR001220">
    <property type="entry name" value="Legume_lectin_dom"/>
</dbReference>
<dbReference type="Proteomes" id="UP001187192">
    <property type="component" value="Unassembled WGS sequence"/>
</dbReference>
<dbReference type="AlphaFoldDB" id="A0AA88DUN8"/>
<evidence type="ECO:0000313" key="6">
    <source>
        <dbReference type="Proteomes" id="UP001187192"/>
    </source>
</evidence>
<dbReference type="InterPro" id="IPR013320">
    <property type="entry name" value="ConA-like_dom_sf"/>
</dbReference>
<sequence length="129" mass="14986">MDSPEFTQSHLIIMFIFTSFMYIPYSALLRFNYKTLDEQNPNITVEGNATFLYYSYIKLTRNKKKQIGRVRYFHPMCLWEISLGDWKLTSSLNSPSRSIPTTGARRWNRLLPRAASIPSPKIKSLMGAV</sequence>
<keyword evidence="3" id="KW-1133">Transmembrane helix</keyword>
<dbReference type="Gene3D" id="2.60.120.200">
    <property type="match status" value="1"/>
</dbReference>
<evidence type="ECO:0000256" key="3">
    <source>
        <dbReference type="SAM" id="Phobius"/>
    </source>
</evidence>
<keyword evidence="3" id="KW-0472">Membrane</keyword>
<dbReference type="GO" id="GO:0030246">
    <property type="term" value="F:carbohydrate binding"/>
    <property type="evidence" value="ECO:0007669"/>
    <property type="project" value="UniProtKB-KW"/>
</dbReference>
<gene>
    <name evidence="5" type="ORF">TIFTF001_031261</name>
</gene>
<dbReference type="SUPFAM" id="SSF49899">
    <property type="entry name" value="Concanavalin A-like lectins/glucanases"/>
    <property type="match status" value="1"/>
</dbReference>